<dbReference type="PROSITE" id="PS00671">
    <property type="entry name" value="D_2_HYDROXYACID_DH_3"/>
    <property type="match status" value="1"/>
</dbReference>
<dbReference type="FunFam" id="3.40.50.720:FF:000026">
    <property type="entry name" value="Glyoxylate/hydroxypyruvate reductase B"/>
    <property type="match status" value="1"/>
</dbReference>
<protein>
    <recommendedName>
        <fullName evidence="8">Glyoxylate reductase</fullName>
    </recommendedName>
</protein>
<dbReference type="Proteomes" id="UP000788993">
    <property type="component" value="Unassembled WGS sequence"/>
</dbReference>
<dbReference type="InterPro" id="IPR029752">
    <property type="entry name" value="D-isomer_DH_CS1"/>
</dbReference>
<dbReference type="AlphaFoldDB" id="A0A9P8PKF2"/>
<accession>A0A9P8PKF2</accession>
<dbReference type="Pfam" id="PF00389">
    <property type="entry name" value="2-Hacid_dh"/>
    <property type="match status" value="1"/>
</dbReference>
<dbReference type="PANTHER" id="PTHR10996:SF257">
    <property type="entry name" value="GLYOXYLATE REDUCTASE 1"/>
    <property type="match status" value="1"/>
</dbReference>
<dbReference type="InterPro" id="IPR036291">
    <property type="entry name" value="NAD(P)-bd_dom_sf"/>
</dbReference>
<dbReference type="GO" id="GO:0005829">
    <property type="term" value="C:cytosol"/>
    <property type="evidence" value="ECO:0007669"/>
    <property type="project" value="TreeGrafter"/>
</dbReference>
<keyword evidence="7" id="KW-1185">Reference proteome</keyword>
<dbReference type="SUPFAM" id="SSF51735">
    <property type="entry name" value="NAD(P)-binding Rossmann-fold domains"/>
    <property type="match status" value="1"/>
</dbReference>
<feature type="domain" description="D-isomer specific 2-hydroxyacid dehydrogenase NAD-binding" evidence="5">
    <location>
        <begin position="142"/>
        <end position="319"/>
    </location>
</feature>
<evidence type="ECO:0008006" key="8">
    <source>
        <dbReference type="Google" id="ProtNLM"/>
    </source>
</evidence>
<evidence type="ECO:0000313" key="6">
    <source>
        <dbReference type="EMBL" id="KAH3673918.1"/>
    </source>
</evidence>
<dbReference type="InterPro" id="IPR006139">
    <property type="entry name" value="D-isomer_2_OHA_DH_cat_dom"/>
</dbReference>
<dbReference type="PROSITE" id="PS00065">
    <property type="entry name" value="D_2_HYDROXYACID_DH_1"/>
    <property type="match status" value="1"/>
</dbReference>
<organism evidence="6 7">
    <name type="scientific">Ogataea polymorpha</name>
    <dbReference type="NCBI Taxonomy" id="460523"/>
    <lineage>
        <taxon>Eukaryota</taxon>
        <taxon>Fungi</taxon>
        <taxon>Dikarya</taxon>
        <taxon>Ascomycota</taxon>
        <taxon>Saccharomycotina</taxon>
        <taxon>Pichiomycetes</taxon>
        <taxon>Pichiales</taxon>
        <taxon>Pichiaceae</taxon>
        <taxon>Ogataea</taxon>
    </lineage>
</organism>
<dbReference type="EMBL" id="JAEUBD010000526">
    <property type="protein sequence ID" value="KAH3673918.1"/>
    <property type="molecule type" value="Genomic_DNA"/>
</dbReference>
<dbReference type="CDD" id="cd12168">
    <property type="entry name" value="Mand_dh_like"/>
    <property type="match status" value="1"/>
</dbReference>
<feature type="domain" description="D-isomer specific 2-hydroxyacid dehydrogenase catalytic" evidence="4">
    <location>
        <begin position="32"/>
        <end position="350"/>
    </location>
</feature>
<comment type="caution">
    <text evidence="6">The sequence shown here is derived from an EMBL/GenBank/DDBJ whole genome shotgun (WGS) entry which is preliminary data.</text>
</comment>
<name>A0A9P8PKF2_9ASCO</name>
<dbReference type="SUPFAM" id="SSF52283">
    <property type="entry name" value="Formate/glycerate dehydrogenase catalytic domain-like"/>
    <property type="match status" value="1"/>
</dbReference>
<evidence type="ECO:0000256" key="3">
    <source>
        <dbReference type="RuleBase" id="RU003719"/>
    </source>
</evidence>
<sequence>MYRLSWAKQSNSTFYRSMSTVKVLRFGPIRYAQEAWQKLEQKPNVEVVESGASSREEFLKELNDGKFKDVSIIARTFESVKQTGLLDKELLALLKEKTSLKAISHNGAGYDQVDAVECGKLGIQVSNVPSIVDAATADTHIYLLLGALRNFQDSTLRLLQGKWPTEKCAGTAVGHDPEGKVLGIYGMGGIGRAVRDRAKPFGFRKILYHNRNRLAPELEQGAEYVSMDELLRQSDVISINIPLNSATRHSINKDTIAKMKDGVVIINTARGPIVDENAILPALKSGKVGAFGSDVFENEPHVNMELIRQPNVVSLPHMGTHTVETMKAMEEFVVKNVETFVDQGKVLSIVPELKGKF</sequence>
<dbReference type="GO" id="GO:0016618">
    <property type="term" value="F:hydroxypyruvate reductase [NAD(P)H] activity"/>
    <property type="evidence" value="ECO:0007669"/>
    <property type="project" value="TreeGrafter"/>
</dbReference>
<dbReference type="PANTHER" id="PTHR10996">
    <property type="entry name" value="2-HYDROXYACID DEHYDROGENASE-RELATED"/>
    <property type="match status" value="1"/>
</dbReference>
<evidence type="ECO:0000256" key="2">
    <source>
        <dbReference type="ARBA" id="ARBA00023002"/>
    </source>
</evidence>
<evidence type="ECO:0000256" key="1">
    <source>
        <dbReference type="ARBA" id="ARBA00005854"/>
    </source>
</evidence>
<dbReference type="InterPro" id="IPR050223">
    <property type="entry name" value="D-isomer_2-hydroxyacid_DH"/>
</dbReference>
<dbReference type="GO" id="GO:0051287">
    <property type="term" value="F:NAD binding"/>
    <property type="evidence" value="ECO:0007669"/>
    <property type="project" value="InterPro"/>
</dbReference>
<dbReference type="Pfam" id="PF02826">
    <property type="entry name" value="2-Hacid_dh_C"/>
    <property type="match status" value="1"/>
</dbReference>
<dbReference type="InterPro" id="IPR006140">
    <property type="entry name" value="D-isomer_DH_NAD-bd"/>
</dbReference>
<keyword evidence="2 3" id="KW-0560">Oxidoreductase</keyword>
<reference evidence="6" key="1">
    <citation type="journal article" date="2021" name="Open Biol.">
        <title>Shared evolutionary footprints suggest mitochondrial oxidative damage underlies multiple complex I losses in fungi.</title>
        <authorList>
            <person name="Schikora-Tamarit M.A."/>
            <person name="Marcet-Houben M."/>
            <person name="Nosek J."/>
            <person name="Gabaldon T."/>
        </authorList>
    </citation>
    <scope>NUCLEOTIDE SEQUENCE</scope>
    <source>
        <strain evidence="6">NCAIM Y.01608</strain>
    </source>
</reference>
<dbReference type="InterPro" id="IPR029753">
    <property type="entry name" value="D-isomer_DH_CS"/>
</dbReference>
<evidence type="ECO:0000313" key="7">
    <source>
        <dbReference type="Proteomes" id="UP000788993"/>
    </source>
</evidence>
<evidence type="ECO:0000259" key="4">
    <source>
        <dbReference type="Pfam" id="PF00389"/>
    </source>
</evidence>
<reference evidence="6" key="2">
    <citation type="submission" date="2021-01" db="EMBL/GenBank/DDBJ databases">
        <authorList>
            <person name="Schikora-Tamarit M.A."/>
        </authorList>
    </citation>
    <scope>NUCLEOTIDE SEQUENCE</scope>
    <source>
        <strain evidence="6">NCAIM Y.01608</strain>
    </source>
</reference>
<dbReference type="GO" id="GO:0030267">
    <property type="term" value="F:glyoxylate reductase (NADPH) activity"/>
    <property type="evidence" value="ECO:0007669"/>
    <property type="project" value="TreeGrafter"/>
</dbReference>
<evidence type="ECO:0000259" key="5">
    <source>
        <dbReference type="Pfam" id="PF02826"/>
    </source>
</evidence>
<dbReference type="Gene3D" id="3.40.50.720">
    <property type="entry name" value="NAD(P)-binding Rossmann-like Domain"/>
    <property type="match status" value="2"/>
</dbReference>
<gene>
    <name evidence="6" type="ORF">OGATHE_001898</name>
</gene>
<proteinExistence type="inferred from homology"/>
<comment type="similarity">
    <text evidence="1 3">Belongs to the D-isomer specific 2-hydroxyacid dehydrogenase family.</text>
</comment>